<feature type="transmembrane region" description="Helical" evidence="6">
    <location>
        <begin position="354"/>
        <end position="375"/>
    </location>
</feature>
<dbReference type="Gene3D" id="3.40.1710.10">
    <property type="entry name" value="abc type-2 transporter like domain"/>
    <property type="match status" value="1"/>
</dbReference>
<name>A0AB37VW75_ENTFC</name>
<dbReference type="Proteomes" id="UP000289562">
    <property type="component" value="Unassembled WGS sequence"/>
</dbReference>
<feature type="domain" description="ABC-2 type transporter transmembrane" evidence="7">
    <location>
        <begin position="19"/>
        <end position="370"/>
    </location>
</feature>
<dbReference type="PANTHER" id="PTHR30294:SF29">
    <property type="entry name" value="MULTIDRUG ABC TRANSPORTER PERMEASE YBHS-RELATED"/>
    <property type="match status" value="1"/>
</dbReference>
<keyword evidence="3 6" id="KW-0812">Transmembrane</keyword>
<reference evidence="8 9" key="1">
    <citation type="submission" date="2017-12" db="EMBL/GenBank/DDBJ databases">
        <title>A pool of 800 enterococci isolated from chicken carcass rinse samples from New Zealand.</title>
        <authorList>
            <person name="Zhang J."/>
            <person name="Rogers L."/>
            <person name="Midwinter A."/>
            <person name="French N."/>
        </authorList>
    </citation>
    <scope>NUCLEOTIDE SEQUENCE [LARGE SCALE GENOMIC DNA]</scope>
    <source>
        <strain evidence="8 9">EN697</strain>
    </source>
</reference>
<evidence type="ECO:0000256" key="4">
    <source>
        <dbReference type="ARBA" id="ARBA00022989"/>
    </source>
</evidence>
<keyword evidence="4 6" id="KW-1133">Transmembrane helix</keyword>
<evidence type="ECO:0000259" key="7">
    <source>
        <dbReference type="Pfam" id="PF12698"/>
    </source>
</evidence>
<keyword evidence="2" id="KW-1003">Cell membrane</keyword>
<comment type="subcellular location">
    <subcellularLocation>
        <location evidence="1">Cell membrane</location>
        <topology evidence="1">Multi-pass membrane protein</topology>
    </subcellularLocation>
</comment>
<comment type="caution">
    <text evidence="8">The sequence shown here is derived from an EMBL/GenBank/DDBJ whole genome shotgun (WGS) entry which is preliminary data.</text>
</comment>
<dbReference type="EMBL" id="PJVH01000009">
    <property type="protein sequence ID" value="RXU90129.1"/>
    <property type="molecule type" value="Genomic_DNA"/>
</dbReference>
<evidence type="ECO:0000256" key="3">
    <source>
        <dbReference type="ARBA" id="ARBA00022692"/>
    </source>
</evidence>
<sequence>MTLYKTIWTLLKANKSNLLIGVIITVVATFFFAQNIDVENTSLQDAKIALISEEESPVVDGLRKYLNDKETVVTLDGTSQKEIDDALYFNRVNIILHLPADFTEQVEVGKMPTIKIQSRPDAFSKTVVTQQVNTFLQTLILFQEEDKTIDAAMEQTQKALSVTGEVELSAGYSQRMKKLLTGTTFNFLSYGLFLSIFSGFSVINLAFNRKEISERNQSAPITKRNLNRKVTFSLISYSLLLFSGFLLLMVLLVIHTSWDITVWYHILNTFLFLLPVISFSACITSLVKNSETSGGIKDIFITGSCFIGGVFVPAEYLPEMVSKIAAFTPTYWFVQNNNLISETLSYNQTFAESFWFNGCVLVAFAAVFSMIQFILGKETIDGNPIGQRINCIVKKGL</sequence>
<dbReference type="InterPro" id="IPR013525">
    <property type="entry name" value="ABC2_TM"/>
</dbReference>
<feature type="transmembrane region" description="Helical" evidence="6">
    <location>
        <begin position="262"/>
        <end position="287"/>
    </location>
</feature>
<evidence type="ECO:0000256" key="1">
    <source>
        <dbReference type="ARBA" id="ARBA00004651"/>
    </source>
</evidence>
<dbReference type="PANTHER" id="PTHR30294">
    <property type="entry name" value="MEMBRANE COMPONENT OF ABC TRANSPORTER YHHJ-RELATED"/>
    <property type="match status" value="1"/>
</dbReference>
<feature type="transmembrane region" description="Helical" evidence="6">
    <location>
        <begin position="299"/>
        <end position="317"/>
    </location>
</feature>
<proteinExistence type="predicted"/>
<evidence type="ECO:0000256" key="6">
    <source>
        <dbReference type="SAM" id="Phobius"/>
    </source>
</evidence>
<dbReference type="AlphaFoldDB" id="A0AB37VW75"/>
<organism evidence="8 9">
    <name type="scientific">Enterococcus faecium</name>
    <name type="common">Streptococcus faecium</name>
    <dbReference type="NCBI Taxonomy" id="1352"/>
    <lineage>
        <taxon>Bacteria</taxon>
        <taxon>Bacillati</taxon>
        <taxon>Bacillota</taxon>
        <taxon>Bacilli</taxon>
        <taxon>Lactobacillales</taxon>
        <taxon>Enterococcaceae</taxon>
        <taxon>Enterococcus</taxon>
    </lineage>
</organism>
<keyword evidence="5 6" id="KW-0472">Membrane</keyword>
<evidence type="ECO:0000313" key="9">
    <source>
        <dbReference type="Proteomes" id="UP000289562"/>
    </source>
</evidence>
<gene>
    <name evidence="8" type="ORF">CYQ77_04255</name>
</gene>
<accession>A0AB37VW75</accession>
<evidence type="ECO:0000313" key="8">
    <source>
        <dbReference type="EMBL" id="RXU90129.1"/>
    </source>
</evidence>
<dbReference type="GO" id="GO:0140359">
    <property type="term" value="F:ABC-type transporter activity"/>
    <property type="evidence" value="ECO:0007669"/>
    <property type="project" value="InterPro"/>
</dbReference>
<feature type="transmembrane region" description="Helical" evidence="6">
    <location>
        <begin position="234"/>
        <end position="256"/>
    </location>
</feature>
<protein>
    <submittedName>
        <fullName evidence="8">ABC transporter permease</fullName>
    </submittedName>
</protein>
<evidence type="ECO:0000256" key="2">
    <source>
        <dbReference type="ARBA" id="ARBA00022475"/>
    </source>
</evidence>
<dbReference type="GO" id="GO:0005886">
    <property type="term" value="C:plasma membrane"/>
    <property type="evidence" value="ECO:0007669"/>
    <property type="project" value="UniProtKB-SubCell"/>
</dbReference>
<dbReference type="InterPro" id="IPR051449">
    <property type="entry name" value="ABC-2_transporter_component"/>
</dbReference>
<dbReference type="Pfam" id="PF12698">
    <property type="entry name" value="ABC2_membrane_3"/>
    <property type="match status" value="1"/>
</dbReference>
<feature type="transmembrane region" description="Helical" evidence="6">
    <location>
        <begin position="187"/>
        <end position="207"/>
    </location>
</feature>
<evidence type="ECO:0000256" key="5">
    <source>
        <dbReference type="ARBA" id="ARBA00023136"/>
    </source>
</evidence>